<feature type="signal peptide" evidence="6">
    <location>
        <begin position="1"/>
        <end position="23"/>
    </location>
</feature>
<dbReference type="InterPro" id="IPR005493">
    <property type="entry name" value="RraA/RraA-like"/>
</dbReference>
<evidence type="ECO:0000256" key="1">
    <source>
        <dbReference type="ARBA" id="ARBA00001968"/>
    </source>
</evidence>
<feature type="chain" id="PRO_5016283415" description="Putative 4-hydroxy-4-methyl-2-oxoglutarate aldolase" evidence="6">
    <location>
        <begin position="24"/>
        <end position="310"/>
    </location>
</feature>
<organism evidence="7 8">
    <name type="scientific">Phenylobacterium hankyongense</name>
    <dbReference type="NCBI Taxonomy" id="1813876"/>
    <lineage>
        <taxon>Bacteria</taxon>
        <taxon>Pseudomonadati</taxon>
        <taxon>Pseudomonadota</taxon>
        <taxon>Alphaproteobacteria</taxon>
        <taxon>Caulobacterales</taxon>
        <taxon>Caulobacteraceae</taxon>
        <taxon>Phenylobacterium</taxon>
    </lineage>
</organism>
<evidence type="ECO:0000256" key="2">
    <source>
        <dbReference type="ARBA" id="ARBA00016549"/>
    </source>
</evidence>
<evidence type="ECO:0000256" key="3">
    <source>
        <dbReference type="ARBA" id="ARBA00029596"/>
    </source>
</evidence>
<evidence type="ECO:0000313" key="7">
    <source>
        <dbReference type="EMBL" id="RAK60391.1"/>
    </source>
</evidence>
<gene>
    <name evidence="7" type="ORF">DJ021_11530</name>
</gene>
<evidence type="ECO:0000256" key="5">
    <source>
        <dbReference type="PIRSR" id="PIRSR605493-1"/>
    </source>
</evidence>
<accession>A0A328B1Q3</accession>
<dbReference type="SUPFAM" id="SSF89562">
    <property type="entry name" value="RraA-like"/>
    <property type="match status" value="1"/>
</dbReference>
<dbReference type="OrthoDB" id="1523598at2"/>
<comment type="cofactor">
    <cofactor evidence="1">
        <name>a divalent metal cation</name>
        <dbReference type="ChEBI" id="CHEBI:60240"/>
    </cofactor>
</comment>
<dbReference type="Proteomes" id="UP000249842">
    <property type="component" value="Unassembled WGS sequence"/>
</dbReference>
<keyword evidence="8" id="KW-1185">Reference proteome</keyword>
<feature type="binding site" evidence="5">
    <location>
        <position position="177"/>
    </location>
    <ligand>
        <name>substrate</name>
    </ligand>
</feature>
<sequence length="310" mass="34410">MRGKFLAPIAAACAVLVASSATAQIQASKDQILYFTSDYKGERYPDGRPKLSDDLVRRALNISIEDAWGAMRQAGFNNQFEGNWQMLHVDKPFAGRALTAQYMPTRPDLSKPLIDTAKKEGRVGQPNIWPINMLQTGDVYVADGYGKMADGTLIGDNLGNSIYAKSKNGVVFDGSVRDPEGLSEINGFNAFTRGYDPSAIREMQMTQINGPIRIGRATVLPGDLVLAKNEGVIFIPAFMAKDVIEQSEFTTMRDAFGHQMLREGKFDPGEIDARWSPKVKAAFEQWIKQHPDKVPMSRAELDDVMKRSNW</sequence>
<dbReference type="PANTHER" id="PTHR33254:SF4">
    <property type="entry name" value="4-HYDROXY-4-METHYL-2-OXOGLUTARATE ALDOLASE 3-RELATED"/>
    <property type="match status" value="1"/>
</dbReference>
<keyword evidence="5" id="KW-0479">Metal-binding</keyword>
<keyword evidence="6" id="KW-0732">Signal</keyword>
<feature type="binding site" evidence="5">
    <location>
        <begin position="155"/>
        <end position="158"/>
    </location>
    <ligand>
        <name>substrate</name>
    </ligand>
</feature>
<evidence type="ECO:0000313" key="8">
    <source>
        <dbReference type="Proteomes" id="UP000249842"/>
    </source>
</evidence>
<protein>
    <recommendedName>
        <fullName evidence="2">Putative 4-hydroxy-4-methyl-2-oxoglutarate aldolase</fullName>
    </recommendedName>
    <alternativeName>
        <fullName evidence="3">Regulator of ribonuclease activity homolog</fullName>
    </alternativeName>
    <alternativeName>
        <fullName evidence="4">RraA-like protein</fullName>
    </alternativeName>
</protein>
<reference evidence="8" key="1">
    <citation type="submission" date="2018-05" db="EMBL/GenBank/DDBJ databases">
        <authorList>
            <person name="Li X."/>
        </authorList>
    </citation>
    <scope>NUCLEOTIDE SEQUENCE [LARGE SCALE GENOMIC DNA]</scope>
    <source>
        <strain evidence="8">HKS-05</strain>
    </source>
</reference>
<dbReference type="CDD" id="cd16841">
    <property type="entry name" value="RraA_family"/>
    <property type="match status" value="1"/>
</dbReference>
<dbReference type="AlphaFoldDB" id="A0A328B1Q3"/>
<comment type="cofactor">
    <cofactor evidence="5">
        <name>Mg(2+)</name>
        <dbReference type="ChEBI" id="CHEBI:18420"/>
    </cofactor>
</comment>
<dbReference type="GO" id="GO:0046872">
    <property type="term" value="F:metal ion binding"/>
    <property type="evidence" value="ECO:0007669"/>
    <property type="project" value="UniProtKB-KW"/>
</dbReference>
<keyword evidence="5" id="KW-0460">Magnesium</keyword>
<dbReference type="RefSeq" id="WP_111457684.1">
    <property type="nucleotide sequence ID" value="NZ_QFYP01000001.1"/>
</dbReference>
<proteinExistence type="predicted"/>
<feature type="binding site" evidence="5">
    <location>
        <position position="178"/>
    </location>
    <ligand>
        <name>Mg(2+)</name>
        <dbReference type="ChEBI" id="CHEBI:18420"/>
    </ligand>
</feature>
<dbReference type="Pfam" id="PF03737">
    <property type="entry name" value="RraA-like"/>
    <property type="match status" value="1"/>
</dbReference>
<comment type="caution">
    <text evidence="7">The sequence shown here is derived from an EMBL/GenBank/DDBJ whole genome shotgun (WGS) entry which is preliminary data.</text>
</comment>
<dbReference type="PANTHER" id="PTHR33254">
    <property type="entry name" value="4-HYDROXY-4-METHYL-2-OXOGLUTARATE ALDOLASE 3-RELATED"/>
    <property type="match status" value="1"/>
</dbReference>
<dbReference type="Gene3D" id="3.50.30.40">
    <property type="entry name" value="Ribonuclease E inhibitor RraA/RraA-like"/>
    <property type="match status" value="1"/>
</dbReference>
<dbReference type="EMBL" id="QFYP01000001">
    <property type="protein sequence ID" value="RAK60391.1"/>
    <property type="molecule type" value="Genomic_DNA"/>
</dbReference>
<evidence type="ECO:0000256" key="4">
    <source>
        <dbReference type="ARBA" id="ARBA00030169"/>
    </source>
</evidence>
<dbReference type="InterPro" id="IPR036704">
    <property type="entry name" value="RraA/RraA-like_sf"/>
</dbReference>
<name>A0A328B1Q3_9CAUL</name>
<evidence type="ECO:0000256" key="6">
    <source>
        <dbReference type="SAM" id="SignalP"/>
    </source>
</evidence>